<comment type="caution">
    <text evidence="10">The sequence shown here is derived from an EMBL/GenBank/DDBJ whole genome shotgun (WGS) entry which is preliminary data.</text>
</comment>
<keyword evidence="2 7" id="KW-0813">Transport</keyword>
<dbReference type="GO" id="GO:0005886">
    <property type="term" value="C:plasma membrane"/>
    <property type="evidence" value="ECO:0007669"/>
    <property type="project" value="UniProtKB-SubCell"/>
</dbReference>
<feature type="transmembrane region" description="Helical" evidence="7">
    <location>
        <begin position="156"/>
        <end position="175"/>
    </location>
</feature>
<dbReference type="Pfam" id="PF00528">
    <property type="entry name" value="BPD_transp_1"/>
    <property type="match status" value="1"/>
</dbReference>
<dbReference type="InterPro" id="IPR000515">
    <property type="entry name" value="MetI-like"/>
</dbReference>
<evidence type="ECO:0000256" key="8">
    <source>
        <dbReference type="SAM" id="MobiDB-lite"/>
    </source>
</evidence>
<dbReference type="PANTHER" id="PTHR32243:SF18">
    <property type="entry name" value="INNER MEMBRANE ABC TRANSPORTER PERMEASE PROTEIN YCJP"/>
    <property type="match status" value="1"/>
</dbReference>
<dbReference type="Proteomes" id="UP000657574">
    <property type="component" value="Unassembled WGS sequence"/>
</dbReference>
<dbReference type="GO" id="GO:0055085">
    <property type="term" value="P:transmembrane transport"/>
    <property type="evidence" value="ECO:0007669"/>
    <property type="project" value="InterPro"/>
</dbReference>
<evidence type="ECO:0000256" key="7">
    <source>
        <dbReference type="RuleBase" id="RU363032"/>
    </source>
</evidence>
<feature type="transmembrane region" description="Helical" evidence="7">
    <location>
        <begin position="204"/>
        <end position="225"/>
    </location>
</feature>
<organism evidence="10 11">
    <name type="scientific">Streptomyces brasiliensis</name>
    <dbReference type="NCBI Taxonomy" id="1954"/>
    <lineage>
        <taxon>Bacteria</taxon>
        <taxon>Bacillati</taxon>
        <taxon>Actinomycetota</taxon>
        <taxon>Actinomycetes</taxon>
        <taxon>Kitasatosporales</taxon>
        <taxon>Streptomycetaceae</taxon>
        <taxon>Streptomyces</taxon>
    </lineage>
</organism>
<evidence type="ECO:0000256" key="1">
    <source>
        <dbReference type="ARBA" id="ARBA00004651"/>
    </source>
</evidence>
<keyword evidence="3" id="KW-1003">Cell membrane</keyword>
<evidence type="ECO:0000313" key="10">
    <source>
        <dbReference type="EMBL" id="GGJ61683.1"/>
    </source>
</evidence>
<proteinExistence type="inferred from homology"/>
<feature type="transmembrane region" description="Helical" evidence="7">
    <location>
        <begin position="259"/>
        <end position="280"/>
    </location>
</feature>
<accession>A0A917P4Q5</accession>
<feature type="domain" description="ABC transmembrane type-1" evidence="9">
    <location>
        <begin position="88"/>
        <end position="280"/>
    </location>
</feature>
<dbReference type="EMBL" id="BMQA01000068">
    <property type="protein sequence ID" value="GGJ61683.1"/>
    <property type="molecule type" value="Genomic_DNA"/>
</dbReference>
<comment type="subcellular location">
    <subcellularLocation>
        <location evidence="1 7">Cell membrane</location>
        <topology evidence="1 7">Multi-pass membrane protein</topology>
    </subcellularLocation>
</comment>
<keyword evidence="11" id="KW-1185">Reference proteome</keyword>
<keyword evidence="4 7" id="KW-0812">Transmembrane</keyword>
<feature type="region of interest" description="Disordered" evidence="8">
    <location>
        <begin position="1"/>
        <end position="22"/>
    </location>
</feature>
<evidence type="ECO:0000256" key="2">
    <source>
        <dbReference type="ARBA" id="ARBA00022448"/>
    </source>
</evidence>
<dbReference type="PANTHER" id="PTHR32243">
    <property type="entry name" value="MALTOSE TRANSPORT SYSTEM PERMEASE-RELATED"/>
    <property type="match status" value="1"/>
</dbReference>
<evidence type="ECO:0000256" key="6">
    <source>
        <dbReference type="ARBA" id="ARBA00023136"/>
    </source>
</evidence>
<protein>
    <submittedName>
        <fullName evidence="10">Sugar ABC transporter permease</fullName>
    </submittedName>
</protein>
<reference evidence="10" key="2">
    <citation type="submission" date="2020-09" db="EMBL/GenBank/DDBJ databases">
        <authorList>
            <person name="Sun Q."/>
            <person name="Ohkuma M."/>
        </authorList>
    </citation>
    <scope>NUCLEOTIDE SEQUENCE</scope>
    <source>
        <strain evidence="10">JCM 3086</strain>
    </source>
</reference>
<dbReference type="InterPro" id="IPR050901">
    <property type="entry name" value="BP-dep_ABC_trans_perm"/>
</dbReference>
<dbReference type="SUPFAM" id="SSF161098">
    <property type="entry name" value="MetI-like"/>
    <property type="match status" value="1"/>
</dbReference>
<dbReference type="CDD" id="cd06261">
    <property type="entry name" value="TM_PBP2"/>
    <property type="match status" value="1"/>
</dbReference>
<keyword evidence="5 7" id="KW-1133">Transmembrane helix</keyword>
<reference evidence="10" key="1">
    <citation type="journal article" date="2014" name="Int. J. Syst. Evol. Microbiol.">
        <title>Complete genome sequence of Corynebacterium casei LMG S-19264T (=DSM 44701T), isolated from a smear-ripened cheese.</title>
        <authorList>
            <consortium name="US DOE Joint Genome Institute (JGI-PGF)"/>
            <person name="Walter F."/>
            <person name="Albersmeier A."/>
            <person name="Kalinowski J."/>
            <person name="Ruckert C."/>
        </authorList>
    </citation>
    <scope>NUCLEOTIDE SEQUENCE</scope>
    <source>
        <strain evidence="10">JCM 3086</strain>
    </source>
</reference>
<keyword evidence="6 7" id="KW-0472">Membrane</keyword>
<gene>
    <name evidence="10" type="ORF">GCM10010121_085290</name>
</gene>
<feature type="transmembrane region" description="Helical" evidence="7">
    <location>
        <begin position="32"/>
        <end position="54"/>
    </location>
</feature>
<evidence type="ECO:0000313" key="11">
    <source>
        <dbReference type="Proteomes" id="UP000657574"/>
    </source>
</evidence>
<dbReference type="InterPro" id="IPR035906">
    <property type="entry name" value="MetI-like_sf"/>
</dbReference>
<dbReference type="AlphaFoldDB" id="A0A917P4Q5"/>
<comment type="similarity">
    <text evidence="7">Belongs to the binding-protein-dependent transport system permease family.</text>
</comment>
<evidence type="ECO:0000259" key="9">
    <source>
        <dbReference type="PROSITE" id="PS50928"/>
    </source>
</evidence>
<feature type="transmembrane region" description="Helical" evidence="7">
    <location>
        <begin position="87"/>
        <end position="111"/>
    </location>
</feature>
<sequence>MAATTTVEPQAATAPVSPPRRRTPTWSVVQRALQYALMVLLALFCVVPFAWVALTAVDADGGPTVSLPAFTLDNFVRFFTDGGTPRLFLNSVIVSFAATALNLVCGLLGGYGLSRYRFRGRTTFMFGILLIRVIPPPATIVALYLLMVKMQLDDSYLGLILAEAAAALPITLWLLKGTIDAVPAELEEAAWLDGNTRFGAIRRIILPLVGPGLGAAAMLTFMHVWGDFLTPLVLLQSPDLYPLSIGLFRSFTAFHQVDWGVLAASALVYMAPPAVLYIFLRRHLMRSSLGGAIKG</sequence>
<evidence type="ECO:0000256" key="5">
    <source>
        <dbReference type="ARBA" id="ARBA00022989"/>
    </source>
</evidence>
<dbReference type="RefSeq" id="WP_189316708.1">
    <property type="nucleotide sequence ID" value="NZ_BMQA01000068.1"/>
</dbReference>
<name>A0A917P4Q5_9ACTN</name>
<dbReference type="PROSITE" id="PS50928">
    <property type="entry name" value="ABC_TM1"/>
    <property type="match status" value="1"/>
</dbReference>
<feature type="transmembrane region" description="Helical" evidence="7">
    <location>
        <begin position="123"/>
        <end position="144"/>
    </location>
</feature>
<dbReference type="Gene3D" id="1.10.3720.10">
    <property type="entry name" value="MetI-like"/>
    <property type="match status" value="1"/>
</dbReference>
<evidence type="ECO:0000256" key="3">
    <source>
        <dbReference type="ARBA" id="ARBA00022475"/>
    </source>
</evidence>
<evidence type="ECO:0000256" key="4">
    <source>
        <dbReference type="ARBA" id="ARBA00022692"/>
    </source>
</evidence>